<evidence type="ECO:0000256" key="1">
    <source>
        <dbReference type="SAM" id="MobiDB-lite"/>
    </source>
</evidence>
<evidence type="ECO:0000313" key="2">
    <source>
        <dbReference type="EMBL" id="JAH82607.1"/>
    </source>
</evidence>
<accession>A0A0E9VX02</accession>
<reference evidence="2" key="2">
    <citation type="journal article" date="2015" name="Fish Shellfish Immunol.">
        <title>Early steps in the European eel (Anguilla anguilla)-Vibrio vulnificus interaction in the gills: Role of the RtxA13 toxin.</title>
        <authorList>
            <person name="Callol A."/>
            <person name="Pajuelo D."/>
            <person name="Ebbesson L."/>
            <person name="Teles M."/>
            <person name="MacKenzie S."/>
            <person name="Amaro C."/>
        </authorList>
    </citation>
    <scope>NUCLEOTIDE SEQUENCE</scope>
</reference>
<reference evidence="2" key="1">
    <citation type="submission" date="2014-11" db="EMBL/GenBank/DDBJ databases">
        <authorList>
            <person name="Amaro Gonzalez C."/>
        </authorList>
    </citation>
    <scope>NUCLEOTIDE SEQUENCE</scope>
</reference>
<dbReference type="AlphaFoldDB" id="A0A0E9VX02"/>
<name>A0A0E9VX02_ANGAN</name>
<protein>
    <submittedName>
        <fullName evidence="2">Uncharacterized protein</fullName>
    </submittedName>
</protein>
<sequence>MEQGQRQHCQSDRISTFFQQ</sequence>
<dbReference type="EMBL" id="GBXM01025970">
    <property type="protein sequence ID" value="JAH82607.1"/>
    <property type="molecule type" value="Transcribed_RNA"/>
</dbReference>
<feature type="region of interest" description="Disordered" evidence="1">
    <location>
        <begin position="1"/>
        <end position="20"/>
    </location>
</feature>
<proteinExistence type="predicted"/>
<organism evidence="2">
    <name type="scientific">Anguilla anguilla</name>
    <name type="common">European freshwater eel</name>
    <name type="synonym">Muraena anguilla</name>
    <dbReference type="NCBI Taxonomy" id="7936"/>
    <lineage>
        <taxon>Eukaryota</taxon>
        <taxon>Metazoa</taxon>
        <taxon>Chordata</taxon>
        <taxon>Craniata</taxon>
        <taxon>Vertebrata</taxon>
        <taxon>Euteleostomi</taxon>
        <taxon>Actinopterygii</taxon>
        <taxon>Neopterygii</taxon>
        <taxon>Teleostei</taxon>
        <taxon>Anguilliformes</taxon>
        <taxon>Anguillidae</taxon>
        <taxon>Anguilla</taxon>
    </lineage>
</organism>